<dbReference type="SUPFAM" id="SSF49764">
    <property type="entry name" value="HSP20-like chaperones"/>
    <property type="match status" value="1"/>
</dbReference>
<evidence type="ECO:0000259" key="5">
    <source>
        <dbReference type="PROSITE" id="PS01031"/>
    </source>
</evidence>
<dbReference type="AlphaFoldDB" id="A0AA35ZG18"/>
<dbReference type="InterPro" id="IPR044656">
    <property type="entry name" value="HSP14.7/HSP23.5/HSP23.6-like"/>
</dbReference>
<sequence length="209" mass="23953">MATTLILKRSTAASSHYTKIFKSIRSVSAIPSVQRSFNTNASQVSAYEDFHRSIDEDRSSGSSGFRRRDNDFFSVFPARSLSEIFNMMDQFIDTPFISASRGRGLGGRRGWYAKEDENTMNLRFDMPGLDKENVKVSVEQNTLIIKAEEEKDSEDDEEARRRYSSRIDLPTDVYILEEIKAEMKNGVLKVVLPKVKTEERKDVFQVQVE</sequence>
<dbReference type="InterPro" id="IPR002068">
    <property type="entry name" value="A-crystallin/Hsp20_dom"/>
</dbReference>
<dbReference type="PANTHER" id="PTHR46991:SF11">
    <property type="entry name" value="SMALL HEAT SHOCK PROTEIN HSPF"/>
    <property type="match status" value="1"/>
</dbReference>
<dbReference type="PROSITE" id="PS01031">
    <property type="entry name" value="SHSP"/>
    <property type="match status" value="1"/>
</dbReference>
<dbReference type="EMBL" id="OX465082">
    <property type="protein sequence ID" value="CAI9291302.1"/>
    <property type="molecule type" value="Genomic_DNA"/>
</dbReference>
<comment type="similarity">
    <text evidence="3 4">Belongs to the small heat shock protein (HSP20) family.</text>
</comment>
<evidence type="ECO:0000256" key="2">
    <source>
        <dbReference type="ARBA" id="ARBA00023016"/>
    </source>
</evidence>
<evidence type="ECO:0000313" key="6">
    <source>
        <dbReference type="EMBL" id="CAI9291302.1"/>
    </source>
</evidence>
<dbReference type="InterPro" id="IPR008978">
    <property type="entry name" value="HSP20-like_chaperone"/>
</dbReference>
<accession>A0AA35ZG18</accession>
<evidence type="ECO:0000256" key="3">
    <source>
        <dbReference type="PROSITE-ProRule" id="PRU00285"/>
    </source>
</evidence>
<keyword evidence="7" id="KW-1185">Reference proteome</keyword>
<evidence type="ECO:0000256" key="4">
    <source>
        <dbReference type="RuleBase" id="RU003616"/>
    </source>
</evidence>
<name>A0AA35ZG18_LACSI</name>
<dbReference type="Proteomes" id="UP001177003">
    <property type="component" value="Chromosome 6"/>
</dbReference>
<proteinExistence type="inferred from homology"/>
<feature type="domain" description="SHSP" evidence="5">
    <location>
        <begin position="102"/>
        <end position="209"/>
    </location>
</feature>
<gene>
    <name evidence="6" type="ORF">LSALG_LOCUS30451</name>
</gene>
<dbReference type="Gene3D" id="2.60.40.790">
    <property type="match status" value="1"/>
</dbReference>
<dbReference type="Pfam" id="PF00011">
    <property type="entry name" value="HSP20"/>
    <property type="match status" value="1"/>
</dbReference>
<dbReference type="PANTHER" id="PTHR46991">
    <property type="entry name" value="23.5 KDA HEAT SHOCK PROTEIN, MITOCHONDRIAL"/>
    <property type="match status" value="1"/>
</dbReference>
<evidence type="ECO:0000256" key="1">
    <source>
        <dbReference type="ARBA" id="ARBA00022946"/>
    </source>
</evidence>
<reference evidence="6" key="1">
    <citation type="submission" date="2023-04" db="EMBL/GenBank/DDBJ databases">
        <authorList>
            <person name="Vijverberg K."/>
            <person name="Xiong W."/>
            <person name="Schranz E."/>
        </authorList>
    </citation>
    <scope>NUCLEOTIDE SEQUENCE</scope>
</reference>
<evidence type="ECO:0000313" key="7">
    <source>
        <dbReference type="Proteomes" id="UP001177003"/>
    </source>
</evidence>
<organism evidence="6 7">
    <name type="scientific">Lactuca saligna</name>
    <name type="common">Willowleaf lettuce</name>
    <dbReference type="NCBI Taxonomy" id="75948"/>
    <lineage>
        <taxon>Eukaryota</taxon>
        <taxon>Viridiplantae</taxon>
        <taxon>Streptophyta</taxon>
        <taxon>Embryophyta</taxon>
        <taxon>Tracheophyta</taxon>
        <taxon>Spermatophyta</taxon>
        <taxon>Magnoliopsida</taxon>
        <taxon>eudicotyledons</taxon>
        <taxon>Gunneridae</taxon>
        <taxon>Pentapetalae</taxon>
        <taxon>asterids</taxon>
        <taxon>campanulids</taxon>
        <taxon>Asterales</taxon>
        <taxon>Asteraceae</taxon>
        <taxon>Cichorioideae</taxon>
        <taxon>Cichorieae</taxon>
        <taxon>Lactucinae</taxon>
        <taxon>Lactuca</taxon>
    </lineage>
</organism>
<keyword evidence="1" id="KW-0809">Transit peptide</keyword>
<dbReference type="CDD" id="cd06464">
    <property type="entry name" value="ACD_sHsps-like"/>
    <property type="match status" value="1"/>
</dbReference>
<keyword evidence="2" id="KW-0346">Stress response</keyword>
<protein>
    <recommendedName>
        <fullName evidence="5">SHSP domain-containing protein</fullName>
    </recommendedName>
</protein>